<dbReference type="Pfam" id="PF00400">
    <property type="entry name" value="WD40"/>
    <property type="match status" value="2"/>
</dbReference>
<dbReference type="SMART" id="SM00320">
    <property type="entry name" value="WD40"/>
    <property type="match status" value="3"/>
</dbReference>
<dbReference type="HOGENOM" id="CLU_000288_57_18_1"/>
<organism evidence="4 5">
    <name type="scientific">Suillus luteus UH-Slu-Lm8-n1</name>
    <dbReference type="NCBI Taxonomy" id="930992"/>
    <lineage>
        <taxon>Eukaryota</taxon>
        <taxon>Fungi</taxon>
        <taxon>Dikarya</taxon>
        <taxon>Basidiomycota</taxon>
        <taxon>Agaricomycotina</taxon>
        <taxon>Agaricomycetes</taxon>
        <taxon>Agaricomycetidae</taxon>
        <taxon>Boletales</taxon>
        <taxon>Suillineae</taxon>
        <taxon>Suillaceae</taxon>
        <taxon>Suillus</taxon>
    </lineage>
</organism>
<evidence type="ECO:0000256" key="2">
    <source>
        <dbReference type="ARBA" id="ARBA00022737"/>
    </source>
</evidence>
<dbReference type="InterPro" id="IPR036322">
    <property type="entry name" value="WD40_repeat_dom_sf"/>
</dbReference>
<dbReference type="InParanoid" id="A0A0D0A161"/>
<gene>
    <name evidence="4" type="ORF">CY34DRAFT_16976</name>
</gene>
<feature type="repeat" description="WD" evidence="3">
    <location>
        <begin position="20"/>
        <end position="61"/>
    </location>
</feature>
<proteinExistence type="predicted"/>
<feature type="repeat" description="WD" evidence="3">
    <location>
        <begin position="104"/>
        <end position="145"/>
    </location>
</feature>
<accession>A0A0D0A161</accession>
<protein>
    <submittedName>
        <fullName evidence="4">Unplaced genomic scaffold CY34scaffold_487, whole genome shotgun sequence</fullName>
    </submittedName>
</protein>
<reference evidence="4 5" key="1">
    <citation type="submission" date="2014-04" db="EMBL/GenBank/DDBJ databases">
        <authorList>
            <consortium name="DOE Joint Genome Institute"/>
            <person name="Kuo A."/>
            <person name="Ruytinx J."/>
            <person name="Rineau F."/>
            <person name="Colpaert J."/>
            <person name="Kohler A."/>
            <person name="Nagy L.G."/>
            <person name="Floudas D."/>
            <person name="Copeland A."/>
            <person name="Barry K.W."/>
            <person name="Cichocki N."/>
            <person name="Veneault-Fourrey C."/>
            <person name="LaButti K."/>
            <person name="Lindquist E.A."/>
            <person name="Lipzen A."/>
            <person name="Lundell T."/>
            <person name="Morin E."/>
            <person name="Murat C."/>
            <person name="Sun H."/>
            <person name="Tunlid A."/>
            <person name="Henrissat B."/>
            <person name="Grigoriev I.V."/>
            <person name="Hibbett D.S."/>
            <person name="Martin F."/>
            <person name="Nordberg H.P."/>
            <person name="Cantor M.N."/>
            <person name="Hua S.X."/>
        </authorList>
    </citation>
    <scope>NUCLEOTIDE SEQUENCE [LARGE SCALE GENOMIC DNA]</scope>
    <source>
        <strain evidence="4 5">UH-Slu-Lm8-n1</strain>
    </source>
</reference>
<dbReference type="PANTHER" id="PTHR19848:SF8">
    <property type="entry name" value="F-BOX AND WD REPEAT DOMAIN CONTAINING 7"/>
    <property type="match status" value="1"/>
</dbReference>
<sequence>MASTSKAAANKSILTPSMTLKGHGEWIVSMSYFPDGQRMMSGSRDKTTRRWDLKTGKEIEEWRDVCKEEVFAVAVSRDSRWVVTGGGSAELKVCEVKTGVAKNLQGHSQRISCIDISEDNTLLASGSWDKTARIWNLETGKLVSGPFDRVMHREVFEGLGCPITEIG</sequence>
<dbReference type="SUPFAM" id="SSF50978">
    <property type="entry name" value="WD40 repeat-like"/>
    <property type="match status" value="1"/>
</dbReference>
<keyword evidence="2" id="KW-0677">Repeat</keyword>
<dbReference type="Gene3D" id="2.130.10.10">
    <property type="entry name" value="YVTN repeat-like/Quinoprotein amine dehydrogenase"/>
    <property type="match status" value="2"/>
</dbReference>
<dbReference type="PROSITE" id="PS00678">
    <property type="entry name" value="WD_REPEATS_1"/>
    <property type="match status" value="1"/>
</dbReference>
<keyword evidence="5" id="KW-1185">Reference proteome</keyword>
<evidence type="ECO:0000313" key="5">
    <source>
        <dbReference type="Proteomes" id="UP000054485"/>
    </source>
</evidence>
<dbReference type="InterPro" id="IPR001680">
    <property type="entry name" value="WD40_rpt"/>
</dbReference>
<dbReference type="PROSITE" id="PS50294">
    <property type="entry name" value="WD_REPEATS_REGION"/>
    <property type="match status" value="2"/>
</dbReference>
<evidence type="ECO:0000256" key="1">
    <source>
        <dbReference type="ARBA" id="ARBA00022574"/>
    </source>
</evidence>
<dbReference type="Proteomes" id="UP000054485">
    <property type="component" value="Unassembled WGS sequence"/>
</dbReference>
<evidence type="ECO:0000313" key="4">
    <source>
        <dbReference type="EMBL" id="KIK35486.1"/>
    </source>
</evidence>
<dbReference type="AlphaFoldDB" id="A0A0D0A161"/>
<name>A0A0D0A161_9AGAM</name>
<reference evidence="5" key="2">
    <citation type="submission" date="2015-01" db="EMBL/GenBank/DDBJ databases">
        <title>Evolutionary Origins and Diversification of the Mycorrhizal Mutualists.</title>
        <authorList>
            <consortium name="DOE Joint Genome Institute"/>
            <consortium name="Mycorrhizal Genomics Consortium"/>
            <person name="Kohler A."/>
            <person name="Kuo A."/>
            <person name="Nagy L.G."/>
            <person name="Floudas D."/>
            <person name="Copeland A."/>
            <person name="Barry K.W."/>
            <person name="Cichocki N."/>
            <person name="Veneault-Fourrey C."/>
            <person name="LaButti K."/>
            <person name="Lindquist E.A."/>
            <person name="Lipzen A."/>
            <person name="Lundell T."/>
            <person name="Morin E."/>
            <person name="Murat C."/>
            <person name="Riley R."/>
            <person name="Ohm R."/>
            <person name="Sun H."/>
            <person name="Tunlid A."/>
            <person name="Henrissat B."/>
            <person name="Grigoriev I.V."/>
            <person name="Hibbett D.S."/>
            <person name="Martin F."/>
        </authorList>
    </citation>
    <scope>NUCLEOTIDE SEQUENCE [LARGE SCALE GENOMIC DNA]</scope>
    <source>
        <strain evidence="5">UH-Slu-Lm8-n1</strain>
    </source>
</reference>
<evidence type="ECO:0000256" key="3">
    <source>
        <dbReference type="PROSITE-ProRule" id="PRU00221"/>
    </source>
</evidence>
<dbReference type="PANTHER" id="PTHR19848">
    <property type="entry name" value="WD40 REPEAT PROTEIN"/>
    <property type="match status" value="1"/>
</dbReference>
<keyword evidence="1 3" id="KW-0853">WD repeat</keyword>
<dbReference type="STRING" id="930992.A0A0D0A161"/>
<dbReference type="OrthoDB" id="2911645at2759"/>
<dbReference type="InterPro" id="IPR015943">
    <property type="entry name" value="WD40/YVTN_repeat-like_dom_sf"/>
</dbReference>
<dbReference type="PROSITE" id="PS50082">
    <property type="entry name" value="WD_REPEATS_2"/>
    <property type="match status" value="2"/>
</dbReference>
<dbReference type="EMBL" id="KN835618">
    <property type="protein sequence ID" value="KIK35486.1"/>
    <property type="molecule type" value="Genomic_DNA"/>
</dbReference>
<dbReference type="InterPro" id="IPR019775">
    <property type="entry name" value="WD40_repeat_CS"/>
</dbReference>